<organism evidence="1 2">
    <name type="scientific">Flavobacterium luteum</name>
    <dbReference type="NCBI Taxonomy" id="2026654"/>
    <lineage>
        <taxon>Bacteria</taxon>
        <taxon>Pseudomonadati</taxon>
        <taxon>Bacteroidota</taxon>
        <taxon>Flavobacteriia</taxon>
        <taxon>Flavobacteriales</taxon>
        <taxon>Flavobacteriaceae</taxon>
        <taxon>Flavobacterium</taxon>
    </lineage>
</organism>
<reference evidence="1 2" key="1">
    <citation type="submission" date="2019-09" db="EMBL/GenBank/DDBJ databases">
        <title>Flavobacterium sp. nov., isolated from glacier ice.</title>
        <authorList>
            <person name="Liu Q."/>
        </authorList>
    </citation>
    <scope>NUCLEOTIDE SEQUENCE [LARGE SCALE GENOMIC DNA]</scope>
    <source>
        <strain evidence="1 2">NBRC 112527</strain>
    </source>
</reference>
<dbReference type="OrthoDB" id="4762429at2"/>
<protein>
    <submittedName>
        <fullName evidence="1">Uncharacterized protein</fullName>
    </submittedName>
</protein>
<proteinExistence type="predicted"/>
<evidence type="ECO:0000313" key="2">
    <source>
        <dbReference type="Proteomes" id="UP000490922"/>
    </source>
</evidence>
<accession>A0A7J5AF40</accession>
<sequence>MLSIEFGSRSKPLKITNIHLYCYILENKQKVITRDSVQKVLGYEGKSENWLLELLTTINQFTPIHSELLFELKTPLSARMIVSDSEKVVYDLLEAPILVQSCLAILKAKEEGFLNVNQLKFAKSASIVLEKIQNTTIENLIDEATGLIRHREKSIEKVIQTFLNQQNDNAYNWIRTISIDFIERILDLHHLDWKTIFHNPYSLAEIINEIIFSRISIEILDDLRKLNPKRVYKRKNNKKQDNEHIELKKYIIVLESLLMASENNWSIFLQLLNKAFPVQKNRITLNFNIEKVTTKNILSVFNETLIKSSTIKSFGNNKKTQN</sequence>
<evidence type="ECO:0000313" key="1">
    <source>
        <dbReference type="EMBL" id="KAB1156068.1"/>
    </source>
</evidence>
<dbReference type="AlphaFoldDB" id="A0A7J5AF40"/>
<name>A0A7J5AF40_9FLAO</name>
<keyword evidence="2" id="KW-1185">Reference proteome</keyword>
<dbReference type="Proteomes" id="UP000490922">
    <property type="component" value="Unassembled WGS sequence"/>
</dbReference>
<comment type="caution">
    <text evidence="1">The sequence shown here is derived from an EMBL/GenBank/DDBJ whole genome shotgun (WGS) entry which is preliminary data.</text>
</comment>
<gene>
    <name evidence="1" type="ORF">F6464_07655</name>
</gene>
<dbReference type="EMBL" id="WAEM01000003">
    <property type="protein sequence ID" value="KAB1156068.1"/>
    <property type="molecule type" value="Genomic_DNA"/>
</dbReference>
<dbReference type="RefSeq" id="WP_151107223.1">
    <property type="nucleotide sequence ID" value="NZ_WAEM01000003.1"/>
</dbReference>